<reference evidence="2 3" key="1">
    <citation type="journal article" date="2022" name="Nat. Genet.">
        <title>Improved pea reference genome and pan-genome highlight genomic features and evolutionary characteristics.</title>
        <authorList>
            <person name="Yang T."/>
            <person name="Liu R."/>
            <person name="Luo Y."/>
            <person name="Hu S."/>
            <person name="Wang D."/>
            <person name="Wang C."/>
            <person name="Pandey M.K."/>
            <person name="Ge S."/>
            <person name="Xu Q."/>
            <person name="Li N."/>
            <person name="Li G."/>
            <person name="Huang Y."/>
            <person name="Saxena R.K."/>
            <person name="Ji Y."/>
            <person name="Li M."/>
            <person name="Yan X."/>
            <person name="He Y."/>
            <person name="Liu Y."/>
            <person name="Wang X."/>
            <person name="Xiang C."/>
            <person name="Varshney R.K."/>
            <person name="Ding H."/>
            <person name="Gao S."/>
            <person name="Zong X."/>
        </authorList>
    </citation>
    <scope>NUCLEOTIDE SEQUENCE [LARGE SCALE GENOMIC DNA]</scope>
    <source>
        <strain evidence="2 3">cv. Zhongwan 6</strain>
    </source>
</reference>
<dbReference type="Proteomes" id="UP001058974">
    <property type="component" value="Chromosome 6"/>
</dbReference>
<evidence type="ECO:0000256" key="1">
    <source>
        <dbReference type="SAM" id="MobiDB-lite"/>
    </source>
</evidence>
<feature type="compositionally biased region" description="Low complexity" evidence="1">
    <location>
        <begin position="35"/>
        <end position="46"/>
    </location>
</feature>
<comment type="caution">
    <text evidence="2">The sequence shown here is derived from an EMBL/GenBank/DDBJ whole genome shotgun (WGS) entry which is preliminary data.</text>
</comment>
<dbReference type="EMBL" id="JAMSHJ010000006">
    <property type="protein sequence ID" value="KAI5399922.1"/>
    <property type="molecule type" value="Genomic_DNA"/>
</dbReference>
<dbReference type="PANTHER" id="PTHR35218">
    <property type="entry name" value="RNASE H DOMAIN-CONTAINING PROTEIN"/>
    <property type="match status" value="1"/>
</dbReference>
<protein>
    <submittedName>
        <fullName evidence="2">Uncharacterized protein</fullName>
    </submittedName>
</protein>
<accession>A0A9D5A6X1</accession>
<feature type="region of interest" description="Disordered" evidence="1">
    <location>
        <begin position="1"/>
        <end position="55"/>
    </location>
</feature>
<sequence length="256" mass="29159">MIHNRHNGSFHGQKSNLKQLGPKGIRAHGAKDDQPPNSTSSPNNNTYNHDGLPSNSVYFQEKKDVPTSKLGFNGFVFSDSRGFTGGIAMGWKPEKLQVHVLKCHFQFIHSQTTTEEGKVWHLSAIYDSPLEECKKELWTELADIATSMNTGWIRDSDNNWIEDEVIIKALFHDHFKNLFTIDIKANDWFQTVQQFSALGDGVSRALYYEVQDSKIKRALFNMKAWKSSGSYGFPVGFYQNTSHHIGDNIYSFIHQL</sequence>
<organism evidence="2 3">
    <name type="scientific">Pisum sativum</name>
    <name type="common">Garden pea</name>
    <name type="synonym">Lathyrus oleraceus</name>
    <dbReference type="NCBI Taxonomy" id="3888"/>
    <lineage>
        <taxon>Eukaryota</taxon>
        <taxon>Viridiplantae</taxon>
        <taxon>Streptophyta</taxon>
        <taxon>Embryophyta</taxon>
        <taxon>Tracheophyta</taxon>
        <taxon>Spermatophyta</taxon>
        <taxon>Magnoliopsida</taxon>
        <taxon>eudicotyledons</taxon>
        <taxon>Gunneridae</taxon>
        <taxon>Pentapetalae</taxon>
        <taxon>rosids</taxon>
        <taxon>fabids</taxon>
        <taxon>Fabales</taxon>
        <taxon>Fabaceae</taxon>
        <taxon>Papilionoideae</taxon>
        <taxon>50 kb inversion clade</taxon>
        <taxon>NPAAA clade</taxon>
        <taxon>Hologalegina</taxon>
        <taxon>IRL clade</taxon>
        <taxon>Fabeae</taxon>
        <taxon>Lathyrus</taxon>
    </lineage>
</organism>
<dbReference type="PANTHER" id="PTHR35218:SF9">
    <property type="entry name" value="ENDONUCLEASE_EXONUCLEASE_PHOSPHATASE DOMAIN-CONTAINING PROTEIN"/>
    <property type="match status" value="1"/>
</dbReference>
<evidence type="ECO:0000313" key="2">
    <source>
        <dbReference type="EMBL" id="KAI5399922.1"/>
    </source>
</evidence>
<evidence type="ECO:0000313" key="3">
    <source>
        <dbReference type="Proteomes" id="UP001058974"/>
    </source>
</evidence>
<dbReference type="Gramene" id="Psat06G0502600-T1">
    <property type="protein sequence ID" value="KAI5399922.1"/>
    <property type="gene ID" value="KIW84_065026"/>
</dbReference>
<keyword evidence="3" id="KW-1185">Reference proteome</keyword>
<proteinExistence type="predicted"/>
<name>A0A9D5A6X1_PEA</name>
<gene>
    <name evidence="2" type="ORF">KIW84_065026</name>
</gene>
<dbReference type="AlphaFoldDB" id="A0A9D5A6X1"/>